<feature type="chain" id="PRO_5045050958" evidence="2">
    <location>
        <begin position="27"/>
        <end position="167"/>
    </location>
</feature>
<keyword evidence="4" id="KW-1185">Reference proteome</keyword>
<dbReference type="EMBL" id="JACEIK010001706">
    <property type="protein sequence ID" value="MCD7471651.1"/>
    <property type="molecule type" value="Genomic_DNA"/>
</dbReference>
<evidence type="ECO:0000256" key="1">
    <source>
        <dbReference type="SAM" id="MobiDB-lite"/>
    </source>
</evidence>
<dbReference type="InterPro" id="IPR038804">
    <property type="entry name" value="RGF3"/>
</dbReference>
<accession>A0ABS8TL61</accession>
<evidence type="ECO:0000313" key="3">
    <source>
        <dbReference type="EMBL" id="MCD7471651.1"/>
    </source>
</evidence>
<feature type="signal peptide" evidence="2">
    <location>
        <begin position="1"/>
        <end position="26"/>
    </location>
</feature>
<organism evidence="3 4">
    <name type="scientific">Datura stramonium</name>
    <name type="common">Jimsonweed</name>
    <name type="synonym">Common thornapple</name>
    <dbReference type="NCBI Taxonomy" id="4076"/>
    <lineage>
        <taxon>Eukaryota</taxon>
        <taxon>Viridiplantae</taxon>
        <taxon>Streptophyta</taxon>
        <taxon>Embryophyta</taxon>
        <taxon>Tracheophyta</taxon>
        <taxon>Spermatophyta</taxon>
        <taxon>Magnoliopsida</taxon>
        <taxon>eudicotyledons</taxon>
        <taxon>Gunneridae</taxon>
        <taxon>Pentapetalae</taxon>
        <taxon>asterids</taxon>
        <taxon>lamiids</taxon>
        <taxon>Solanales</taxon>
        <taxon>Solanaceae</taxon>
        <taxon>Solanoideae</taxon>
        <taxon>Datureae</taxon>
        <taxon>Datura</taxon>
    </lineage>
</organism>
<dbReference type="PANTHER" id="PTHR36313">
    <property type="entry name" value="ROOT MERISTEM GROWTH FACTOR 2"/>
    <property type="match status" value="1"/>
</dbReference>
<proteinExistence type="predicted"/>
<reference evidence="3 4" key="1">
    <citation type="journal article" date="2021" name="BMC Genomics">
        <title>Datura genome reveals duplications of psychoactive alkaloid biosynthetic genes and high mutation rate following tissue culture.</title>
        <authorList>
            <person name="Rajewski A."/>
            <person name="Carter-House D."/>
            <person name="Stajich J."/>
            <person name="Litt A."/>
        </authorList>
    </citation>
    <scope>NUCLEOTIDE SEQUENCE [LARGE SCALE GENOMIC DNA]</scope>
    <source>
        <strain evidence="3">AR-01</strain>
    </source>
</reference>
<dbReference type="Proteomes" id="UP000823775">
    <property type="component" value="Unassembled WGS sequence"/>
</dbReference>
<protein>
    <submittedName>
        <fullName evidence="3">Uncharacterized protein</fullName>
    </submittedName>
</protein>
<gene>
    <name evidence="3" type="ORF">HAX54_012236</name>
</gene>
<sequence length="167" mass="18756">MVSLNFNIRLVLVIAALLVLQQHTSAHALFGKLRKKERLKFTSMQKDHDSVDGIIASAGGIRKMLVYKFSIKVVKQDQMADDISVTGDAAFDSMKTSHMNVQVDSQILKKKARKIHFPEQKHEKSKKEESKGFVAAEDEVAKLMSQDYGGKNGPRRKPPINNHKPTD</sequence>
<evidence type="ECO:0000256" key="2">
    <source>
        <dbReference type="SAM" id="SignalP"/>
    </source>
</evidence>
<evidence type="ECO:0000313" key="4">
    <source>
        <dbReference type="Proteomes" id="UP000823775"/>
    </source>
</evidence>
<keyword evidence="2" id="KW-0732">Signal</keyword>
<dbReference type="PANTHER" id="PTHR36313:SF7">
    <property type="entry name" value="OS09G0474600 PROTEIN"/>
    <property type="match status" value="1"/>
</dbReference>
<feature type="region of interest" description="Disordered" evidence="1">
    <location>
        <begin position="116"/>
        <end position="167"/>
    </location>
</feature>
<comment type="caution">
    <text evidence="3">The sequence shown here is derived from an EMBL/GenBank/DDBJ whole genome shotgun (WGS) entry which is preliminary data.</text>
</comment>
<name>A0ABS8TL61_DATST</name>
<feature type="compositionally biased region" description="Basic and acidic residues" evidence="1">
    <location>
        <begin position="116"/>
        <end position="131"/>
    </location>
</feature>